<dbReference type="InterPro" id="IPR029063">
    <property type="entry name" value="SAM-dependent_MTases_sf"/>
</dbReference>
<dbReference type="OrthoDB" id="7308086at2"/>
<dbReference type="STRING" id="1244869.H261_07943"/>
<dbReference type="RefSeq" id="WP_008616189.1">
    <property type="nucleotide sequence ID" value="NZ_AONQ01000016.1"/>
</dbReference>
<dbReference type="Proteomes" id="UP000011744">
    <property type="component" value="Unassembled WGS sequence"/>
</dbReference>
<dbReference type="Gene3D" id="3.40.50.150">
    <property type="entry name" value="Vaccinia Virus protein VP39"/>
    <property type="match status" value="1"/>
</dbReference>
<evidence type="ECO:0000313" key="1">
    <source>
        <dbReference type="EMBL" id="EME70545.1"/>
    </source>
</evidence>
<name>M2Z8A9_9PROT</name>
<accession>M2Z8A9</accession>
<dbReference type="SUPFAM" id="SSF53335">
    <property type="entry name" value="S-adenosyl-L-methionine-dependent methyltransferases"/>
    <property type="match status" value="1"/>
</dbReference>
<protein>
    <recommendedName>
        <fullName evidence="3">Methyltransferase type 11 domain-containing protein</fullName>
    </recommendedName>
</protein>
<keyword evidence="2" id="KW-1185">Reference proteome</keyword>
<organism evidence="1 2">
    <name type="scientific">Paramagnetospirillum caucaseum</name>
    <dbReference type="NCBI Taxonomy" id="1244869"/>
    <lineage>
        <taxon>Bacteria</taxon>
        <taxon>Pseudomonadati</taxon>
        <taxon>Pseudomonadota</taxon>
        <taxon>Alphaproteobacteria</taxon>
        <taxon>Rhodospirillales</taxon>
        <taxon>Magnetospirillaceae</taxon>
        <taxon>Paramagnetospirillum</taxon>
    </lineage>
</organism>
<proteinExistence type="predicted"/>
<evidence type="ECO:0008006" key="3">
    <source>
        <dbReference type="Google" id="ProtNLM"/>
    </source>
</evidence>
<evidence type="ECO:0000313" key="2">
    <source>
        <dbReference type="Proteomes" id="UP000011744"/>
    </source>
</evidence>
<dbReference type="PATRIC" id="fig|1244869.3.peg.1605"/>
<gene>
    <name evidence="1" type="ORF">H261_07943</name>
</gene>
<dbReference type="EMBL" id="AONQ01000016">
    <property type="protein sequence ID" value="EME70545.1"/>
    <property type="molecule type" value="Genomic_DNA"/>
</dbReference>
<comment type="caution">
    <text evidence="1">The sequence shown here is derived from an EMBL/GenBank/DDBJ whole genome shotgun (WGS) entry which is preliminary data.</text>
</comment>
<reference evidence="1 2" key="1">
    <citation type="journal article" date="2014" name="Genome Announc.">
        <title>Draft Genome Sequence of Magnetospirillum sp. Strain SO-1, a Freshwater Magnetotactic Bacterium Isolated from the Ol'khovka River, Russia.</title>
        <authorList>
            <person name="Grouzdev D.S."/>
            <person name="Dziuba M.V."/>
            <person name="Sukhacheva M.S."/>
            <person name="Mardanov A.V."/>
            <person name="Beletskiy A.V."/>
            <person name="Kuznetsov B.B."/>
            <person name="Skryabin K.G."/>
        </authorList>
    </citation>
    <scope>NUCLEOTIDE SEQUENCE [LARGE SCALE GENOMIC DNA]</scope>
    <source>
        <strain evidence="1 2">SO-1</strain>
    </source>
</reference>
<dbReference type="AlphaFoldDB" id="M2Z8A9"/>
<sequence>MGISPFIAEGLAQLAADGHFKDSRSLLEFGPQTVVAMKDHTYYFDLARRVGGPQAAQDFAGVAHDGKAFRPDAQKALYRLFGIEEYASVDLLDPTATYNHNLNDPLVLDRQFDIVTDFGTGEHVFNIGQNFVNAHNALKVGGLWLAQWPTLGGYHHGFYNIHNIWYRSLAKFSGYELVMLLHSSDVVVTAMACERQKRLVKAQDIRTREPRRMSMSFYLADVLATLSRGERVSAVILAALRKTKDGPLVWPQQVNKYAKPR</sequence>